<keyword evidence="12" id="KW-0472">Membrane</keyword>
<comment type="function">
    <text evidence="12">Flavin transferase that catalyzes the transfer of the FMN moiety of FAD and its covalent binding to the hydroxyl group of a threonine residue in a target flavoprotein.</text>
</comment>
<dbReference type="PROSITE" id="PS51257">
    <property type="entry name" value="PROKAR_LIPOPROTEIN"/>
    <property type="match status" value="1"/>
</dbReference>
<name>A0A2Y9C4N4_9FIRM</name>
<comment type="similarity">
    <text evidence="10 12">Belongs to the ApbE family.</text>
</comment>
<feature type="binding site" evidence="11">
    <location>
        <position position="290"/>
    </location>
    <ligand>
        <name>Mg(2+)</name>
        <dbReference type="ChEBI" id="CHEBI:18420"/>
    </ligand>
</feature>
<protein>
    <recommendedName>
        <fullName evidence="2 10">FAD:protein FMN transferase</fullName>
        <ecNumber evidence="1 10">2.7.1.180</ecNumber>
    </recommendedName>
    <alternativeName>
        <fullName evidence="8 10">Flavin transferase</fullName>
    </alternativeName>
</protein>
<feature type="chain" id="PRO_5043075045" description="FAD:protein FMN transferase" evidence="12">
    <location>
        <begin position="30"/>
        <end position="325"/>
    </location>
</feature>
<evidence type="ECO:0000256" key="4">
    <source>
        <dbReference type="ARBA" id="ARBA00022679"/>
    </source>
</evidence>
<feature type="binding site" evidence="11">
    <location>
        <position position="172"/>
    </location>
    <ligand>
        <name>Mg(2+)</name>
        <dbReference type="ChEBI" id="CHEBI:18420"/>
    </ligand>
</feature>
<evidence type="ECO:0000256" key="8">
    <source>
        <dbReference type="ARBA" id="ARBA00031306"/>
    </source>
</evidence>
<keyword evidence="5 10" id="KW-0479">Metal-binding</keyword>
<sequence>MKRFTKHMLPFLVSAAMLFSLTGCTTPPASEPLETVGVYFDTIISIKIWGGSQDILDHCKEMCSDYEQLFSRTIDTSDISRINAAHGQPVEVDDETIELIEKGLYYSQLSGGRFDITIAPLSELWDIKNNPGNIPDEASIDEAVSHIDYRNVLVEGNTVTLKDPKAAIDLGGIAKGFIADKLKAWLKSEGIEHGQIDLGGNLLTIGSKTDGSDFHIGIQKPFAETNEAITTVDIHDQSVVSSGIYERYFKKDGKIYHHLLDPETGYPFDNHLLQVTIISDQSVDGDGLSTACFALGLEQGSQLVESLDGIRAIFVTDDYSLHYIN</sequence>
<dbReference type="Gene3D" id="3.10.520.10">
    <property type="entry name" value="ApbE-like domains"/>
    <property type="match status" value="1"/>
</dbReference>
<dbReference type="Pfam" id="PF02424">
    <property type="entry name" value="ApbE"/>
    <property type="match status" value="1"/>
</dbReference>
<keyword evidence="6 10" id="KW-0274">FAD</keyword>
<keyword evidence="12 13" id="KW-0449">Lipoprotein</keyword>
<dbReference type="EMBL" id="QGDL01000003">
    <property type="protein sequence ID" value="PWJ30626.1"/>
    <property type="molecule type" value="Genomic_DNA"/>
</dbReference>
<accession>A0A2Y9C4N4</accession>
<feature type="binding site" evidence="11">
    <location>
        <position position="286"/>
    </location>
    <ligand>
        <name>Mg(2+)</name>
        <dbReference type="ChEBI" id="CHEBI:18420"/>
    </ligand>
</feature>
<evidence type="ECO:0000256" key="1">
    <source>
        <dbReference type="ARBA" id="ARBA00011955"/>
    </source>
</evidence>
<keyword evidence="12" id="KW-0997">Cell inner membrane</keyword>
<evidence type="ECO:0000313" key="14">
    <source>
        <dbReference type="Proteomes" id="UP000245845"/>
    </source>
</evidence>
<dbReference type="InterPro" id="IPR003374">
    <property type="entry name" value="ApbE-like_sf"/>
</dbReference>
<keyword evidence="7 10" id="KW-0460">Magnesium</keyword>
<dbReference type="GO" id="GO:0016740">
    <property type="term" value="F:transferase activity"/>
    <property type="evidence" value="ECO:0007669"/>
    <property type="project" value="UniProtKB-UniRule"/>
</dbReference>
<evidence type="ECO:0000256" key="3">
    <source>
        <dbReference type="ARBA" id="ARBA00022630"/>
    </source>
</evidence>
<keyword evidence="4 10" id="KW-0808">Transferase</keyword>
<evidence type="ECO:0000313" key="13">
    <source>
        <dbReference type="EMBL" id="PWJ30626.1"/>
    </source>
</evidence>
<feature type="signal peptide" evidence="12">
    <location>
        <begin position="1"/>
        <end position="29"/>
    </location>
</feature>
<dbReference type="AlphaFoldDB" id="A0A2Y9C4N4"/>
<keyword evidence="12" id="KW-0732">Signal</keyword>
<dbReference type="PANTHER" id="PTHR30040">
    <property type="entry name" value="THIAMINE BIOSYNTHESIS LIPOPROTEIN APBE"/>
    <property type="match status" value="1"/>
</dbReference>
<evidence type="ECO:0000256" key="5">
    <source>
        <dbReference type="ARBA" id="ARBA00022723"/>
    </source>
</evidence>
<proteinExistence type="inferred from homology"/>
<keyword evidence="12" id="KW-1003">Cell membrane</keyword>
<dbReference type="SUPFAM" id="SSF143631">
    <property type="entry name" value="ApbE-like"/>
    <property type="match status" value="1"/>
</dbReference>
<dbReference type="GO" id="GO:0046872">
    <property type="term" value="F:metal ion binding"/>
    <property type="evidence" value="ECO:0007669"/>
    <property type="project" value="UniProtKB-UniRule"/>
</dbReference>
<evidence type="ECO:0000256" key="7">
    <source>
        <dbReference type="ARBA" id="ARBA00022842"/>
    </source>
</evidence>
<dbReference type="PANTHER" id="PTHR30040:SF2">
    <property type="entry name" value="FAD:PROTEIN FMN TRANSFERASE"/>
    <property type="match status" value="1"/>
</dbReference>
<evidence type="ECO:0000256" key="6">
    <source>
        <dbReference type="ARBA" id="ARBA00022827"/>
    </source>
</evidence>
<dbReference type="OrthoDB" id="9778595at2"/>
<organism evidence="13 14">
    <name type="scientific">Faecalicatena orotica</name>
    <dbReference type="NCBI Taxonomy" id="1544"/>
    <lineage>
        <taxon>Bacteria</taxon>
        <taxon>Bacillati</taxon>
        <taxon>Bacillota</taxon>
        <taxon>Clostridia</taxon>
        <taxon>Lachnospirales</taxon>
        <taxon>Lachnospiraceae</taxon>
        <taxon>Faecalicatena</taxon>
    </lineage>
</organism>
<reference evidence="13 14" key="1">
    <citation type="submission" date="2018-05" db="EMBL/GenBank/DDBJ databases">
        <title>The Hungate 1000. A catalogue of reference genomes from the rumen microbiome.</title>
        <authorList>
            <person name="Kelly W."/>
        </authorList>
    </citation>
    <scope>NUCLEOTIDE SEQUENCE [LARGE SCALE GENOMIC DNA]</scope>
    <source>
        <strain evidence="13 14">NLAE-zl-C242</strain>
    </source>
</reference>
<evidence type="ECO:0000256" key="9">
    <source>
        <dbReference type="ARBA" id="ARBA00048540"/>
    </source>
</evidence>
<evidence type="ECO:0000256" key="10">
    <source>
        <dbReference type="PIRNR" id="PIRNR006268"/>
    </source>
</evidence>
<dbReference type="Proteomes" id="UP000245845">
    <property type="component" value="Unassembled WGS sequence"/>
</dbReference>
<evidence type="ECO:0000256" key="2">
    <source>
        <dbReference type="ARBA" id="ARBA00016337"/>
    </source>
</evidence>
<dbReference type="InterPro" id="IPR024932">
    <property type="entry name" value="ApbE"/>
</dbReference>
<dbReference type="RefSeq" id="WP_109730276.1">
    <property type="nucleotide sequence ID" value="NZ_BAAACK010000004.1"/>
</dbReference>
<comment type="cofactor">
    <cofactor evidence="11">
        <name>Mg(2+)</name>
        <dbReference type="ChEBI" id="CHEBI:18420"/>
    </cofactor>
    <cofactor evidence="11">
        <name>Mn(2+)</name>
        <dbReference type="ChEBI" id="CHEBI:29035"/>
    </cofactor>
    <text evidence="11">Magnesium. Can also use manganese.</text>
</comment>
<evidence type="ECO:0000256" key="12">
    <source>
        <dbReference type="RuleBase" id="RU363002"/>
    </source>
</evidence>
<dbReference type="PIRSF" id="PIRSF006268">
    <property type="entry name" value="ApbE"/>
    <property type="match status" value="1"/>
</dbReference>
<keyword evidence="14" id="KW-1185">Reference proteome</keyword>
<comment type="caution">
    <text evidence="13">The sequence shown here is derived from an EMBL/GenBank/DDBJ whole genome shotgun (WGS) entry which is preliminary data.</text>
</comment>
<dbReference type="EC" id="2.7.1.180" evidence="1 10"/>
<comment type="subcellular location">
    <subcellularLocation>
        <location evidence="12">Cell inner membrane</location>
        <topology evidence="12">Lipid-anchor</topology>
        <orientation evidence="12">Periplasmic side</orientation>
    </subcellularLocation>
</comment>
<keyword evidence="3 10" id="KW-0285">Flavoprotein</keyword>
<gene>
    <name evidence="13" type="ORF">A8806_10330</name>
</gene>
<evidence type="ECO:0000256" key="11">
    <source>
        <dbReference type="PIRSR" id="PIRSR006268-2"/>
    </source>
</evidence>
<dbReference type="GO" id="GO:0005886">
    <property type="term" value="C:plasma membrane"/>
    <property type="evidence" value="ECO:0007669"/>
    <property type="project" value="UniProtKB-SubCell"/>
</dbReference>
<comment type="catalytic activity">
    <reaction evidence="9 10 12">
        <text>L-threonyl-[protein] + FAD = FMN-L-threonyl-[protein] + AMP + H(+)</text>
        <dbReference type="Rhea" id="RHEA:36847"/>
        <dbReference type="Rhea" id="RHEA-COMP:11060"/>
        <dbReference type="Rhea" id="RHEA-COMP:11061"/>
        <dbReference type="ChEBI" id="CHEBI:15378"/>
        <dbReference type="ChEBI" id="CHEBI:30013"/>
        <dbReference type="ChEBI" id="CHEBI:57692"/>
        <dbReference type="ChEBI" id="CHEBI:74257"/>
        <dbReference type="ChEBI" id="CHEBI:456215"/>
        <dbReference type="EC" id="2.7.1.180"/>
    </reaction>
</comment>